<organism evidence="6 7">
    <name type="scientific">Thalassococcus halodurans</name>
    <dbReference type="NCBI Taxonomy" id="373675"/>
    <lineage>
        <taxon>Bacteria</taxon>
        <taxon>Pseudomonadati</taxon>
        <taxon>Pseudomonadota</taxon>
        <taxon>Alphaproteobacteria</taxon>
        <taxon>Rhodobacterales</taxon>
        <taxon>Roseobacteraceae</taxon>
        <taxon>Thalassococcus</taxon>
    </lineage>
</organism>
<dbReference type="Gene3D" id="3.90.550.10">
    <property type="entry name" value="Spore Coat Polysaccharide Biosynthesis Protein SpsA, Chain A"/>
    <property type="match status" value="1"/>
</dbReference>
<dbReference type="Proteomes" id="UP000236752">
    <property type="component" value="Unassembled WGS sequence"/>
</dbReference>
<dbReference type="InterPro" id="IPR029044">
    <property type="entry name" value="Nucleotide-diphossugar_trans"/>
</dbReference>
<dbReference type="Pfam" id="PF00534">
    <property type="entry name" value="Glycos_transf_1"/>
    <property type="match status" value="1"/>
</dbReference>
<dbReference type="EMBL" id="FNUZ01000007">
    <property type="protein sequence ID" value="SEG60286.1"/>
    <property type="molecule type" value="Genomic_DNA"/>
</dbReference>
<evidence type="ECO:0000259" key="5">
    <source>
        <dbReference type="Pfam" id="PF00535"/>
    </source>
</evidence>
<proteinExistence type="inferred from homology"/>
<keyword evidence="2" id="KW-0328">Glycosyltransferase</keyword>
<dbReference type="SUPFAM" id="SSF53756">
    <property type="entry name" value="UDP-Glycosyltransferase/glycogen phosphorylase"/>
    <property type="match status" value="1"/>
</dbReference>
<keyword evidence="7" id="KW-1185">Reference proteome</keyword>
<dbReference type="PANTHER" id="PTHR43179:SF12">
    <property type="entry name" value="GALACTOFURANOSYLTRANSFERASE GLFT2"/>
    <property type="match status" value="1"/>
</dbReference>
<keyword evidence="3 6" id="KW-0808">Transferase</keyword>
<dbReference type="InterPro" id="IPR001173">
    <property type="entry name" value="Glyco_trans_2-like"/>
</dbReference>
<dbReference type="PANTHER" id="PTHR43179">
    <property type="entry name" value="RHAMNOSYLTRANSFERASE WBBL"/>
    <property type="match status" value="1"/>
</dbReference>
<dbReference type="RefSeq" id="WP_103911696.1">
    <property type="nucleotide sequence ID" value="NZ_FNUZ01000007.1"/>
</dbReference>
<dbReference type="SUPFAM" id="SSF53448">
    <property type="entry name" value="Nucleotide-diphospho-sugar transferases"/>
    <property type="match status" value="1"/>
</dbReference>
<evidence type="ECO:0000256" key="2">
    <source>
        <dbReference type="ARBA" id="ARBA00022676"/>
    </source>
</evidence>
<sequence>MFRQIAALYSRYAHRHLGLSASGPSLTDSSGAVIGHIDRIAYENGCFRLVGWAKAETVSLVLAGQQVVAKPSIWRSDVFAAAGISGPQGFDLSLPIGFSELPKCAPPGLKVTPASDAPKVGPVSLPSFSTRQIKRAHRRCLLGFLRDGIAALPAIIGWMTERRPNYREQVKRHLGLCHPVPRAGGVPSLGPVGAMHPALAALRRSRKPGVLIVLPVYNALASLKEALRRVEAHTDIPWHLVLINDASPDPDVQPFLNAWTARNKTRATLLQNAENIGFVGTVNRGLDHVAKMKAERHWPVVLLNSDAFVPDGWAMRLIAPLLTDPGIASVTPMSNAAEVMTAPILCHNVGLKAGQADQIDLAAQRLNPLDWTATVPTGVGFCMALSREWLRHVPQLDTAFGRGYGEEVDWCQKTRALGARHVGQPALFVEHAGGQSFGDTAKSALITAHHSIILNRYPDYDQQVQDFIATDPLSSGRLALAFAWAGAIATEHTPVFIGHSMGGGAEHALEKDIQIALKTHPAAIVLRLGGTHRWRLELLTSHGQTTGETNELENVRSFLSLIPRKRLVYSCAVGDRDVAGLPDVLLSMLNPHDLSELKFHDYLPLSPSYTLLGQDGRYTGPPLAETQDRAHLYTRPDGTITPLTDWQSAWHRLAKRSKLTVFSKSSKSIVSRVWPDLKQAICVEPHIAHTVPRVMQHGNAGVTIAVLGAIGQQKGAEFVRALSLQMPRNPNVRLAVIGHVDPSFGLPPWVTVHGAYDRRDIPRLAQKYSVTHWLIPSIWPETFCFTVHEALSTGLPCLAFDLGAQGEAVWNAPNGVVLPAELLTRPNAPQQAAKLILETVQIHALKGAA</sequence>
<dbReference type="OrthoDB" id="9771846at2"/>
<feature type="domain" description="Glycosyl transferase family 1" evidence="4">
    <location>
        <begin position="704"/>
        <end position="820"/>
    </location>
</feature>
<gene>
    <name evidence="6" type="ORF">SAMN04488045_3560</name>
</gene>
<evidence type="ECO:0000313" key="6">
    <source>
        <dbReference type="EMBL" id="SEG60286.1"/>
    </source>
</evidence>
<evidence type="ECO:0000256" key="3">
    <source>
        <dbReference type="ARBA" id="ARBA00022679"/>
    </source>
</evidence>
<dbReference type="GO" id="GO:0016757">
    <property type="term" value="F:glycosyltransferase activity"/>
    <property type="evidence" value="ECO:0007669"/>
    <property type="project" value="UniProtKB-KW"/>
</dbReference>
<evidence type="ECO:0000313" key="7">
    <source>
        <dbReference type="Proteomes" id="UP000236752"/>
    </source>
</evidence>
<evidence type="ECO:0000256" key="1">
    <source>
        <dbReference type="ARBA" id="ARBA00006739"/>
    </source>
</evidence>
<accession>A0A1H6BJC8</accession>
<comment type="similarity">
    <text evidence="1">Belongs to the glycosyltransferase 2 family.</text>
</comment>
<dbReference type="Pfam" id="PF00535">
    <property type="entry name" value="Glycos_transf_2"/>
    <property type="match status" value="1"/>
</dbReference>
<name>A0A1H6BJC8_9RHOB</name>
<protein>
    <submittedName>
        <fullName evidence="6">Glycosyltransferase, GT2 family</fullName>
    </submittedName>
</protein>
<dbReference type="Gene3D" id="3.40.50.2000">
    <property type="entry name" value="Glycogen Phosphorylase B"/>
    <property type="match status" value="1"/>
</dbReference>
<dbReference type="AlphaFoldDB" id="A0A1H6BJC8"/>
<feature type="domain" description="Glycosyltransferase 2-like" evidence="5">
    <location>
        <begin position="212"/>
        <end position="391"/>
    </location>
</feature>
<evidence type="ECO:0000259" key="4">
    <source>
        <dbReference type="Pfam" id="PF00534"/>
    </source>
</evidence>
<reference evidence="6 7" key="1">
    <citation type="submission" date="2016-10" db="EMBL/GenBank/DDBJ databases">
        <authorList>
            <person name="de Groot N.N."/>
        </authorList>
    </citation>
    <scope>NUCLEOTIDE SEQUENCE [LARGE SCALE GENOMIC DNA]</scope>
    <source>
        <strain evidence="6 7">DSM 26915</strain>
    </source>
</reference>
<dbReference type="InterPro" id="IPR001296">
    <property type="entry name" value="Glyco_trans_1"/>
</dbReference>